<dbReference type="EMBL" id="KV429050">
    <property type="protein sequence ID" value="KZT70705.1"/>
    <property type="molecule type" value="Genomic_DNA"/>
</dbReference>
<evidence type="ECO:0000313" key="4">
    <source>
        <dbReference type="Proteomes" id="UP000076727"/>
    </source>
</evidence>
<organism evidence="3 4">
    <name type="scientific">Daedalea quercina L-15889</name>
    <dbReference type="NCBI Taxonomy" id="1314783"/>
    <lineage>
        <taxon>Eukaryota</taxon>
        <taxon>Fungi</taxon>
        <taxon>Dikarya</taxon>
        <taxon>Basidiomycota</taxon>
        <taxon>Agaricomycotina</taxon>
        <taxon>Agaricomycetes</taxon>
        <taxon>Polyporales</taxon>
        <taxon>Fomitopsis</taxon>
    </lineage>
</organism>
<feature type="domain" description="Fungal-type protein kinase" evidence="2">
    <location>
        <begin position="24"/>
        <end position="161"/>
    </location>
</feature>
<accession>A0A165RG34</accession>
<dbReference type="Pfam" id="PF17667">
    <property type="entry name" value="Pkinase_fungal"/>
    <property type="match status" value="1"/>
</dbReference>
<dbReference type="Gene3D" id="1.10.510.10">
    <property type="entry name" value="Transferase(Phosphotransferase) domain 1"/>
    <property type="match status" value="1"/>
</dbReference>
<proteinExistence type="predicted"/>
<sequence length="286" mass="33159">MRLVLDEADVRVCCTKLILKWYEHLETIGSSDRFHRVFVDAVRTHHWVYETWKILHRNISINNIMWYAKDDDKVSGMLCDWDLDADHSNGELRAAHGPHEPDTTSQAGETDQAAAQSQVLAKAAYRTGTGPFMAMDLLRPGLPPLHKYRHDLESFLYVYIYTATGYNPNKQSIEVVAQWQDESLINVGRRKRELFNDPKELKNILAQAHEEFQPLNAPGSFLFSLLSMFRAVEKGFDRVKDIEWSMEQFGDRSEDQLSKMEKIEKERDDGVTYSKFVDILKEKEDT</sequence>
<evidence type="ECO:0000256" key="1">
    <source>
        <dbReference type="SAM" id="MobiDB-lite"/>
    </source>
</evidence>
<keyword evidence="4" id="KW-1185">Reference proteome</keyword>
<gene>
    <name evidence="3" type="ORF">DAEQUDRAFT_764565</name>
</gene>
<reference evidence="3 4" key="1">
    <citation type="journal article" date="2016" name="Mol. Biol. Evol.">
        <title>Comparative Genomics of Early-Diverging Mushroom-Forming Fungi Provides Insights into the Origins of Lignocellulose Decay Capabilities.</title>
        <authorList>
            <person name="Nagy L.G."/>
            <person name="Riley R."/>
            <person name="Tritt A."/>
            <person name="Adam C."/>
            <person name="Daum C."/>
            <person name="Floudas D."/>
            <person name="Sun H."/>
            <person name="Yadav J.S."/>
            <person name="Pangilinan J."/>
            <person name="Larsson K.H."/>
            <person name="Matsuura K."/>
            <person name="Barry K."/>
            <person name="Labutti K."/>
            <person name="Kuo R."/>
            <person name="Ohm R.A."/>
            <person name="Bhattacharya S.S."/>
            <person name="Shirouzu T."/>
            <person name="Yoshinaga Y."/>
            <person name="Martin F.M."/>
            <person name="Grigoriev I.V."/>
            <person name="Hibbett D.S."/>
        </authorList>
    </citation>
    <scope>NUCLEOTIDE SEQUENCE [LARGE SCALE GENOMIC DNA]</scope>
    <source>
        <strain evidence="3 4">L-15889</strain>
    </source>
</reference>
<dbReference type="PANTHER" id="PTHR38248:SF2">
    <property type="entry name" value="FUNK1 11"/>
    <property type="match status" value="1"/>
</dbReference>
<protein>
    <recommendedName>
        <fullName evidence="2">Fungal-type protein kinase domain-containing protein</fullName>
    </recommendedName>
</protein>
<evidence type="ECO:0000313" key="3">
    <source>
        <dbReference type="EMBL" id="KZT70705.1"/>
    </source>
</evidence>
<name>A0A165RG34_9APHY</name>
<dbReference type="SUPFAM" id="SSF56112">
    <property type="entry name" value="Protein kinase-like (PK-like)"/>
    <property type="match status" value="1"/>
</dbReference>
<evidence type="ECO:0000259" key="2">
    <source>
        <dbReference type="Pfam" id="PF17667"/>
    </source>
</evidence>
<dbReference type="InterPro" id="IPR011009">
    <property type="entry name" value="Kinase-like_dom_sf"/>
</dbReference>
<feature type="compositionally biased region" description="Basic and acidic residues" evidence="1">
    <location>
        <begin position="90"/>
        <end position="102"/>
    </location>
</feature>
<dbReference type="PANTHER" id="PTHR38248">
    <property type="entry name" value="FUNK1 6"/>
    <property type="match status" value="1"/>
</dbReference>
<feature type="region of interest" description="Disordered" evidence="1">
    <location>
        <begin position="90"/>
        <end position="113"/>
    </location>
</feature>
<dbReference type="InterPro" id="IPR040976">
    <property type="entry name" value="Pkinase_fungal"/>
</dbReference>
<dbReference type="OrthoDB" id="5584477at2759"/>
<dbReference type="Proteomes" id="UP000076727">
    <property type="component" value="Unassembled WGS sequence"/>
</dbReference>
<dbReference type="AlphaFoldDB" id="A0A165RG34"/>